<evidence type="ECO:0000256" key="2">
    <source>
        <dbReference type="ARBA" id="ARBA00023027"/>
    </source>
</evidence>
<protein>
    <submittedName>
        <fullName evidence="6">PmoA family protein</fullName>
    </submittedName>
</protein>
<dbReference type="Pfam" id="PF01408">
    <property type="entry name" value="GFO_IDH_MocA"/>
    <property type="match status" value="1"/>
</dbReference>
<dbReference type="RefSeq" id="WP_198732445.1">
    <property type="nucleotide sequence ID" value="NZ_JAEINH010000002.1"/>
</dbReference>
<reference evidence="6" key="1">
    <citation type="submission" date="2020-12" db="EMBL/GenBank/DDBJ databases">
        <title>Sanguibacter suaedae sp. nov., isolated from Suaeda aralocaspica.</title>
        <authorList>
            <person name="Ma Q."/>
        </authorList>
    </citation>
    <scope>NUCLEOTIDE SEQUENCE</scope>
    <source>
        <strain evidence="6">YZGR15</strain>
    </source>
</reference>
<feature type="domain" description="Gfo/Idh/MocA-like oxidoreductase N-terminal" evidence="4">
    <location>
        <begin position="21"/>
        <end position="147"/>
    </location>
</feature>
<dbReference type="SUPFAM" id="SSF55347">
    <property type="entry name" value="Glyceraldehyde-3-phosphate dehydrogenase-like, C-terminal domain"/>
    <property type="match status" value="1"/>
</dbReference>
<organism evidence="6 7">
    <name type="scientific">Sanguibacter suaedae</name>
    <dbReference type="NCBI Taxonomy" id="2795737"/>
    <lineage>
        <taxon>Bacteria</taxon>
        <taxon>Bacillati</taxon>
        <taxon>Actinomycetota</taxon>
        <taxon>Actinomycetes</taxon>
        <taxon>Micrococcales</taxon>
        <taxon>Sanguibacteraceae</taxon>
        <taxon>Sanguibacter</taxon>
    </lineage>
</organism>
<evidence type="ECO:0000259" key="4">
    <source>
        <dbReference type="Pfam" id="PF01408"/>
    </source>
</evidence>
<dbReference type="EMBL" id="JAEINH010000002">
    <property type="protein sequence ID" value="MBI9113870.1"/>
    <property type="molecule type" value="Genomic_DNA"/>
</dbReference>
<evidence type="ECO:0000256" key="3">
    <source>
        <dbReference type="SAM" id="MobiDB-lite"/>
    </source>
</evidence>
<dbReference type="GO" id="GO:0000166">
    <property type="term" value="F:nucleotide binding"/>
    <property type="evidence" value="ECO:0007669"/>
    <property type="project" value="InterPro"/>
</dbReference>
<evidence type="ECO:0000313" key="7">
    <source>
        <dbReference type="Proteomes" id="UP000602087"/>
    </source>
</evidence>
<evidence type="ECO:0000256" key="1">
    <source>
        <dbReference type="ARBA" id="ARBA00023002"/>
    </source>
</evidence>
<dbReference type="PANTHER" id="PTHR43818">
    <property type="entry name" value="BCDNA.GH03377"/>
    <property type="match status" value="1"/>
</dbReference>
<dbReference type="InterPro" id="IPR000683">
    <property type="entry name" value="Gfo/Idh/MocA-like_OxRdtase_N"/>
</dbReference>
<dbReference type="Pfam" id="PF14100">
    <property type="entry name" value="DUF6807"/>
    <property type="match status" value="1"/>
</dbReference>
<accession>A0A934I7Y2</accession>
<feature type="compositionally biased region" description="Pro residues" evidence="3">
    <location>
        <begin position="365"/>
        <end position="377"/>
    </location>
</feature>
<dbReference type="SUPFAM" id="SSF51735">
    <property type="entry name" value="NAD(P)-binding Rossmann-fold domains"/>
    <property type="match status" value="1"/>
</dbReference>
<sequence>MTTSPGPGGPGDPADPGRTLTVALLGAGGHGRSHLRAVRELAASTVGTSAPPPVRLLAVADPAPPPGIEDELGPDAVFRTAQDLFAVHSPDLTIICTPINTHLELAELAFAAGSHVLLEKPPTPSLASFRRLLAAADASGLACQVGFQSLGSDALARLRTLVADGSLGKVTGIGAVGTWLRDDAYWSRARWAGRRTLDGAPVVDGVVTNPLAHAVATALAVDGSTRVDDVLDIDVDLFHANRIESDDTSSVRLRTRRGTTVALGLTLCASVQTAPRVVVHGTLGTATLYYTQDVLEVTHGTDAPTTERLGRTPLLANLVDHVRTGAPLLCPVEETGAFMRVLDAVRAAPDPREIPPEHLRTEIPEPWPADEPAPPGTPRTPHIVVADVAEWCERVAHELRTFTELGAPWTVEPPAREHEVLAVAHVAGRPVAEYVDGSGARPSDSPRPHLHPVRTLGGVVVTDSAPADHTWHVGVAPGVQDVDGHNLWGGRTYVRDHGYVWRDDHGRIEHDGWASRGDDGFVENLAWTGHDGVPLLRERRSVRWWRVRADAWALELRSALSVDPDRTDAVALGSPGSNGRTGGGYGGFFWRLPACTDVRVRTAAAEGEDDVHGTTAPWLAWSARTARGAFTLVAEPACDEAATDPWVVRVASYPGFGSAIAWDSPTVVTRGTPAVRAHRVAVADGYLSRDAAASLARAMARSRRDGPVR</sequence>
<dbReference type="InterPro" id="IPR036291">
    <property type="entry name" value="NAD(P)-bd_dom_sf"/>
</dbReference>
<gene>
    <name evidence="6" type="ORF">JAV76_02430</name>
</gene>
<dbReference type="PANTHER" id="PTHR43818:SF11">
    <property type="entry name" value="BCDNA.GH03377"/>
    <property type="match status" value="1"/>
</dbReference>
<feature type="compositionally biased region" description="Basic and acidic residues" evidence="3">
    <location>
        <begin position="350"/>
        <end position="363"/>
    </location>
</feature>
<comment type="caution">
    <text evidence="6">The sequence shown here is derived from an EMBL/GenBank/DDBJ whole genome shotgun (WGS) entry which is preliminary data.</text>
</comment>
<keyword evidence="1" id="KW-0560">Oxidoreductase</keyword>
<dbReference type="InterPro" id="IPR055170">
    <property type="entry name" value="GFO_IDH_MocA-like_dom"/>
</dbReference>
<dbReference type="Proteomes" id="UP000602087">
    <property type="component" value="Unassembled WGS sequence"/>
</dbReference>
<name>A0A934I7Y2_9MICO</name>
<feature type="domain" description="GFO/IDH/MocA-like oxidoreductase" evidence="5">
    <location>
        <begin position="156"/>
        <end position="286"/>
    </location>
</feature>
<feature type="region of interest" description="Disordered" evidence="3">
    <location>
        <begin position="350"/>
        <end position="377"/>
    </location>
</feature>
<dbReference type="AlphaFoldDB" id="A0A934I7Y2"/>
<dbReference type="InterPro" id="IPR029475">
    <property type="entry name" value="DUF6807"/>
</dbReference>
<proteinExistence type="predicted"/>
<dbReference type="InterPro" id="IPR050463">
    <property type="entry name" value="Gfo/Idh/MocA_oxidrdct_glycsds"/>
</dbReference>
<dbReference type="Pfam" id="PF22725">
    <property type="entry name" value="GFO_IDH_MocA_C3"/>
    <property type="match status" value="1"/>
</dbReference>
<evidence type="ECO:0000313" key="6">
    <source>
        <dbReference type="EMBL" id="MBI9113870.1"/>
    </source>
</evidence>
<dbReference type="Gene3D" id="3.30.360.10">
    <property type="entry name" value="Dihydrodipicolinate Reductase, domain 2"/>
    <property type="match status" value="1"/>
</dbReference>
<keyword evidence="2" id="KW-0520">NAD</keyword>
<dbReference type="Gene3D" id="3.40.50.720">
    <property type="entry name" value="NAD(P)-binding Rossmann-like Domain"/>
    <property type="match status" value="1"/>
</dbReference>
<evidence type="ECO:0000259" key="5">
    <source>
        <dbReference type="Pfam" id="PF22725"/>
    </source>
</evidence>
<dbReference type="GO" id="GO:0016491">
    <property type="term" value="F:oxidoreductase activity"/>
    <property type="evidence" value="ECO:0007669"/>
    <property type="project" value="UniProtKB-KW"/>
</dbReference>
<keyword evidence="7" id="KW-1185">Reference proteome</keyword>